<accession>F5J483</accession>
<evidence type="ECO:0000256" key="2">
    <source>
        <dbReference type="ARBA" id="ARBA00022578"/>
    </source>
</evidence>
<dbReference type="HOGENOM" id="CLU_043140_0_0_10"/>
<evidence type="ECO:0000256" key="4">
    <source>
        <dbReference type="ARBA" id="ARBA00023172"/>
    </source>
</evidence>
<dbReference type="InterPro" id="IPR002559">
    <property type="entry name" value="Transposase_11"/>
</dbReference>
<evidence type="ECO:0000313" key="8">
    <source>
        <dbReference type="Proteomes" id="UP000004913"/>
    </source>
</evidence>
<organism evidence="7 8">
    <name type="scientific">Dysgonomonas gadei ATCC BAA-286</name>
    <dbReference type="NCBI Taxonomy" id="742766"/>
    <lineage>
        <taxon>Bacteria</taxon>
        <taxon>Pseudomonadati</taxon>
        <taxon>Bacteroidota</taxon>
        <taxon>Bacteroidia</taxon>
        <taxon>Bacteroidales</taxon>
        <taxon>Dysgonomonadaceae</taxon>
        <taxon>Dysgonomonas</taxon>
    </lineage>
</organism>
<protein>
    <recommendedName>
        <fullName evidence="9">Transposase IS4-like domain-containing protein</fullName>
    </recommendedName>
</protein>
<evidence type="ECO:0008006" key="9">
    <source>
        <dbReference type="Google" id="ProtNLM"/>
    </source>
</evidence>
<dbReference type="PANTHER" id="PTHR33258">
    <property type="entry name" value="TRANSPOSASE INSL FOR INSERTION SEQUENCE ELEMENT IS186A-RELATED"/>
    <property type="match status" value="1"/>
</dbReference>
<dbReference type="Proteomes" id="UP000004913">
    <property type="component" value="Unassembled WGS sequence"/>
</dbReference>
<evidence type="ECO:0000313" key="7">
    <source>
        <dbReference type="EMBL" id="EGJ99243.1"/>
    </source>
</evidence>
<dbReference type="PANTHER" id="PTHR33258:SF1">
    <property type="entry name" value="TRANSPOSASE INSL FOR INSERTION SEQUENCE ELEMENT IS186A-RELATED"/>
    <property type="match status" value="1"/>
</dbReference>
<reference evidence="7 8" key="1">
    <citation type="submission" date="2011-04" db="EMBL/GenBank/DDBJ databases">
        <title>The Genome Sequence of Dysgonomonas gadei ATCC BAA-286.</title>
        <authorList>
            <consortium name="The Broad Institute Genome Sequencing Platform"/>
            <person name="Earl A."/>
            <person name="Ward D."/>
            <person name="Feldgarden M."/>
            <person name="Gevers D."/>
            <person name="Pudlo N."/>
            <person name="Martens E."/>
            <person name="Allen-Vercoe E."/>
            <person name="Young S.K."/>
            <person name="Zeng Q."/>
            <person name="Gargeya S."/>
            <person name="Fitzgerald M."/>
            <person name="Haas B."/>
            <person name="Abouelleil A."/>
            <person name="Alvarado L."/>
            <person name="Arachchi H.M."/>
            <person name="Berlin A."/>
            <person name="Brown A."/>
            <person name="Chapman S.B."/>
            <person name="Chen Z."/>
            <person name="Dunbar C."/>
            <person name="Freedman E."/>
            <person name="Gearin G."/>
            <person name="Gellesch M."/>
            <person name="Goldberg J."/>
            <person name="Griggs A."/>
            <person name="Gujja S."/>
            <person name="Heiman D."/>
            <person name="Howarth C."/>
            <person name="Larson L."/>
            <person name="Lui A."/>
            <person name="MacDonald P.J.P."/>
            <person name="Mehta T."/>
            <person name="Montmayeur A."/>
            <person name="Murphy C."/>
            <person name="Neiman D."/>
            <person name="Pearson M."/>
            <person name="Priest M."/>
            <person name="Roberts A."/>
            <person name="Saif S."/>
            <person name="Shea T."/>
            <person name="Shenoy N."/>
            <person name="Sisk P."/>
            <person name="Stolte C."/>
            <person name="Sykes S."/>
            <person name="Yandava C."/>
            <person name="Wortman J."/>
            <person name="Nusbaum C."/>
            <person name="Birren B."/>
        </authorList>
    </citation>
    <scope>NUCLEOTIDE SEQUENCE [LARGE SCALE GENOMIC DNA]</scope>
    <source>
        <strain evidence="7 8">ATCC BAA-286</strain>
    </source>
</reference>
<evidence type="ECO:0000259" key="6">
    <source>
        <dbReference type="Pfam" id="PF14294"/>
    </source>
</evidence>
<dbReference type="AlphaFoldDB" id="F5J483"/>
<evidence type="ECO:0000256" key="1">
    <source>
        <dbReference type="ARBA" id="ARBA00010075"/>
    </source>
</evidence>
<dbReference type="SUPFAM" id="SSF53098">
    <property type="entry name" value="Ribonuclease H-like"/>
    <property type="match status" value="1"/>
</dbReference>
<sequence>MHNGHYVFTQLCRFLPKRAFDCLVDKYEGNKYVKSFTCWNHLLVLIFGQLSNRESLRDLIGILDAHKKKFYHLGFGKSVTRSNLSKANEVRSIDVFEKFSLKLIDCIKSNNTQIVDLETDSNIYAFDSSIITLCINTFWWAKQRKGTGGIKLHTLYDIKNQIPTFNVITDQLTSDCTLMDIIPYETNAFYLFDKAYVSTPQLYAINLIDAFFVVRKKLNMKYKVLTDKNYNNPQTGIMADQIIIFTSRIAQKGYPDKLRSVVYYSKELKTTFSFLTNNLDITAEEVATLYKYRWNIEIFFKWIKQHLRIKEFYGTSENAVKIQIFSAIITYCLVTIMKHELKIKVSTYEILRILSLSLFERMPIENLFNNNDTQINYQNDTQLCLNFF</sequence>
<dbReference type="Pfam" id="PF14294">
    <property type="entry name" value="DUF4372"/>
    <property type="match status" value="1"/>
</dbReference>
<feature type="domain" description="Transposase IS4-like" evidence="5">
    <location>
        <begin position="120"/>
        <end position="333"/>
    </location>
</feature>
<comment type="similarity">
    <text evidence="1">Belongs to the transposase 11 family.</text>
</comment>
<dbReference type="GO" id="GO:0006313">
    <property type="term" value="P:DNA transposition"/>
    <property type="evidence" value="ECO:0007669"/>
    <property type="project" value="InterPro"/>
</dbReference>
<dbReference type="InterPro" id="IPR025399">
    <property type="entry name" value="DUF4372"/>
</dbReference>
<keyword evidence="4" id="KW-0233">DNA recombination</keyword>
<dbReference type="EMBL" id="ADLV01000061">
    <property type="protein sequence ID" value="EGJ99243.1"/>
    <property type="molecule type" value="Genomic_DNA"/>
</dbReference>
<dbReference type="GO" id="GO:0003677">
    <property type="term" value="F:DNA binding"/>
    <property type="evidence" value="ECO:0007669"/>
    <property type="project" value="UniProtKB-KW"/>
</dbReference>
<evidence type="ECO:0000259" key="5">
    <source>
        <dbReference type="Pfam" id="PF01609"/>
    </source>
</evidence>
<evidence type="ECO:0000256" key="3">
    <source>
        <dbReference type="ARBA" id="ARBA00023125"/>
    </source>
</evidence>
<comment type="caution">
    <text evidence="7">The sequence shown here is derived from an EMBL/GenBank/DDBJ whole genome shotgun (WGS) entry which is preliminary data.</text>
</comment>
<proteinExistence type="inferred from homology"/>
<gene>
    <name evidence="7" type="ORF">HMPREF9455_04150</name>
</gene>
<dbReference type="InterPro" id="IPR047952">
    <property type="entry name" value="Transpos_IS4"/>
</dbReference>
<keyword evidence="2" id="KW-0815">Transposition</keyword>
<dbReference type="NCBIfam" id="NF033592">
    <property type="entry name" value="transpos_IS4_1"/>
    <property type="match status" value="1"/>
</dbReference>
<dbReference type="Gene3D" id="3.90.350.10">
    <property type="entry name" value="Transposase Inhibitor Protein From Tn5, Chain A, domain 1"/>
    <property type="match status" value="1"/>
</dbReference>
<keyword evidence="8" id="KW-1185">Reference proteome</keyword>
<dbReference type="eggNOG" id="COG3385">
    <property type="taxonomic scope" value="Bacteria"/>
</dbReference>
<name>F5J483_9BACT</name>
<dbReference type="GO" id="GO:0004803">
    <property type="term" value="F:transposase activity"/>
    <property type="evidence" value="ECO:0007669"/>
    <property type="project" value="InterPro"/>
</dbReference>
<dbReference type="Pfam" id="PF01609">
    <property type="entry name" value="DDE_Tnp_1"/>
    <property type="match status" value="1"/>
</dbReference>
<feature type="domain" description="DUF4372" evidence="6">
    <location>
        <begin position="4"/>
        <end position="75"/>
    </location>
</feature>
<dbReference type="InterPro" id="IPR012337">
    <property type="entry name" value="RNaseH-like_sf"/>
</dbReference>
<keyword evidence="3" id="KW-0238">DNA-binding</keyword>